<name>S9W432_SCHCR</name>
<evidence type="ECO:0000313" key="1">
    <source>
        <dbReference type="EMBL" id="EPY53309.1"/>
    </source>
</evidence>
<dbReference type="OrthoDB" id="5342710at2759"/>
<dbReference type="HOGENOM" id="CLU_1185619_0_0_1"/>
<gene>
    <name evidence="1" type="ORF">SPOG_03837</name>
</gene>
<dbReference type="GeneID" id="25038154"/>
<sequence>MNGKKSTFSVDPLVRMVCSPLRQDLSTHHLLPRELMGKFPALRNRFTLRLLPFAEEQHPLLNRHVSVYCKLSKSYLQPSSKKILKRWNMELKQAGNPSTVDLVQAELESSLNRLIPSQEEQEKQGWIHYQDFTSCNLHLINTKDAHPGLWVQWKFDDLTSEQEHTRKQLQNKYPQISYLPIHKTVSLSTYKEKLARFFPESTTYTFIPTGPLTTRLGMVLWKLLFLHEEWKYQNT</sequence>
<dbReference type="OMA" id="KRWNMEL"/>
<keyword evidence="2" id="KW-1185">Reference proteome</keyword>
<dbReference type="Proteomes" id="UP000015464">
    <property type="component" value="Unassembled WGS sequence"/>
</dbReference>
<protein>
    <submittedName>
        <fullName evidence="1">Uncharacterized protein</fullName>
    </submittedName>
</protein>
<dbReference type="EMBL" id="KE546988">
    <property type="protein sequence ID" value="EPY53309.1"/>
    <property type="molecule type" value="Genomic_DNA"/>
</dbReference>
<organism evidence="1 2">
    <name type="scientific">Schizosaccharomyces cryophilus (strain OY26 / ATCC MYA-4695 / CBS 11777 / NBRC 106824 / NRRL Y48691)</name>
    <name type="common">Fission yeast</name>
    <dbReference type="NCBI Taxonomy" id="653667"/>
    <lineage>
        <taxon>Eukaryota</taxon>
        <taxon>Fungi</taxon>
        <taxon>Dikarya</taxon>
        <taxon>Ascomycota</taxon>
        <taxon>Taphrinomycotina</taxon>
        <taxon>Schizosaccharomycetes</taxon>
        <taxon>Schizosaccharomycetales</taxon>
        <taxon>Schizosaccharomycetaceae</taxon>
        <taxon>Schizosaccharomyces</taxon>
    </lineage>
</organism>
<accession>S9W432</accession>
<evidence type="ECO:0000313" key="2">
    <source>
        <dbReference type="Proteomes" id="UP000015464"/>
    </source>
</evidence>
<reference evidence="1 2" key="1">
    <citation type="journal article" date="2011" name="Science">
        <title>Comparative functional genomics of the fission yeasts.</title>
        <authorList>
            <person name="Rhind N."/>
            <person name="Chen Z."/>
            <person name="Yassour M."/>
            <person name="Thompson D.A."/>
            <person name="Haas B.J."/>
            <person name="Habib N."/>
            <person name="Wapinski I."/>
            <person name="Roy S."/>
            <person name="Lin M.F."/>
            <person name="Heiman D.I."/>
            <person name="Young S.K."/>
            <person name="Furuya K."/>
            <person name="Guo Y."/>
            <person name="Pidoux A."/>
            <person name="Chen H.M."/>
            <person name="Robbertse B."/>
            <person name="Goldberg J.M."/>
            <person name="Aoki K."/>
            <person name="Bayne E.H."/>
            <person name="Berlin A.M."/>
            <person name="Desjardins C.A."/>
            <person name="Dobbs E."/>
            <person name="Dukaj L."/>
            <person name="Fan L."/>
            <person name="FitzGerald M.G."/>
            <person name="French C."/>
            <person name="Gujja S."/>
            <person name="Hansen K."/>
            <person name="Keifenheim D."/>
            <person name="Levin J.Z."/>
            <person name="Mosher R.A."/>
            <person name="Mueller C.A."/>
            <person name="Pfiffner J."/>
            <person name="Priest M."/>
            <person name="Russ C."/>
            <person name="Smialowska A."/>
            <person name="Swoboda P."/>
            <person name="Sykes S.M."/>
            <person name="Vaughn M."/>
            <person name="Vengrova S."/>
            <person name="Yoder R."/>
            <person name="Zeng Q."/>
            <person name="Allshire R."/>
            <person name="Baulcombe D."/>
            <person name="Birren B.W."/>
            <person name="Brown W."/>
            <person name="Ekwall K."/>
            <person name="Kellis M."/>
            <person name="Leatherwood J."/>
            <person name="Levin H."/>
            <person name="Margalit H."/>
            <person name="Martienssen R."/>
            <person name="Nieduszynski C.A."/>
            <person name="Spatafora J.W."/>
            <person name="Friedman N."/>
            <person name="Dalgaard J.Z."/>
            <person name="Baumann P."/>
            <person name="Niki H."/>
            <person name="Regev A."/>
            <person name="Nusbaum C."/>
        </authorList>
    </citation>
    <scope>NUCLEOTIDE SEQUENCE [LARGE SCALE GENOMIC DNA]</scope>
    <source>
        <strain evidence="2">OY26 / ATCC MYA-4695 / CBS 11777 / NBRC 106824 / NRRL Y48691</strain>
    </source>
</reference>
<dbReference type="AlphaFoldDB" id="S9W432"/>
<dbReference type="RefSeq" id="XP_013021555.1">
    <property type="nucleotide sequence ID" value="XM_013166101.1"/>
</dbReference>
<proteinExistence type="predicted"/>